<evidence type="ECO:0000256" key="1">
    <source>
        <dbReference type="SAM" id="MobiDB-lite"/>
    </source>
</evidence>
<feature type="compositionally biased region" description="Basic and acidic residues" evidence="1">
    <location>
        <begin position="188"/>
        <end position="197"/>
    </location>
</feature>
<sequence>MASTAREYIDARKKNGMTWEEFRELKSKKKEDVNFSEDSMIEYRKQLDLERDKKLQSKGGSSGSSHKRKKDKKSKSKKSKKSSKKKRSKSTDEDESGLESSGTDSDNRQGRDRSHRDGHDRGRDRNREHNKEYEDRSDIKDREDRDLTQHSTSRTHHTTRSRSPIHDHKRRRPTSSDQGSSLHHRRERDRQISKEEGVLTPDVHSSRSSSQEHNRTDRLARNSDNSTKSPTLPIDADFKTANEHDE</sequence>
<comment type="caution">
    <text evidence="2">The sequence shown here is derived from an EMBL/GenBank/DDBJ whole genome shotgun (WGS) entry which is preliminary data.</text>
</comment>
<reference evidence="2 3" key="1">
    <citation type="submission" date="2021-02" db="EMBL/GenBank/DDBJ databases">
        <title>Variation within the Batrachochytrium salamandrivorans European outbreak.</title>
        <authorList>
            <person name="Kelly M."/>
            <person name="Pasmans F."/>
            <person name="Shea T.P."/>
            <person name="Munoz J.F."/>
            <person name="Carranza S."/>
            <person name="Cuomo C.A."/>
            <person name="Martel A."/>
        </authorList>
    </citation>
    <scope>NUCLEOTIDE SEQUENCE [LARGE SCALE GENOMIC DNA]</scope>
    <source>
        <strain evidence="2 3">AMFP18/2</strain>
    </source>
</reference>
<dbReference type="Proteomes" id="UP001648503">
    <property type="component" value="Unassembled WGS sequence"/>
</dbReference>
<feature type="compositionally biased region" description="Basic residues" evidence="1">
    <location>
        <begin position="65"/>
        <end position="88"/>
    </location>
</feature>
<dbReference type="EMBL" id="JAFCIX010000580">
    <property type="protein sequence ID" value="KAH6585605.1"/>
    <property type="molecule type" value="Genomic_DNA"/>
</dbReference>
<proteinExistence type="predicted"/>
<gene>
    <name evidence="2" type="ORF">BASA50_001213</name>
</gene>
<organism evidence="2 3">
    <name type="scientific">Batrachochytrium salamandrivorans</name>
    <dbReference type="NCBI Taxonomy" id="1357716"/>
    <lineage>
        <taxon>Eukaryota</taxon>
        <taxon>Fungi</taxon>
        <taxon>Fungi incertae sedis</taxon>
        <taxon>Chytridiomycota</taxon>
        <taxon>Chytridiomycota incertae sedis</taxon>
        <taxon>Chytridiomycetes</taxon>
        <taxon>Rhizophydiales</taxon>
        <taxon>Rhizophydiales incertae sedis</taxon>
        <taxon>Batrachochytrium</taxon>
    </lineage>
</organism>
<accession>A0ABQ8ES51</accession>
<protein>
    <submittedName>
        <fullName evidence="2">Uncharacterized protein</fullName>
    </submittedName>
</protein>
<evidence type="ECO:0000313" key="2">
    <source>
        <dbReference type="EMBL" id="KAH6585605.1"/>
    </source>
</evidence>
<feature type="compositionally biased region" description="Basic and acidic residues" evidence="1">
    <location>
        <begin position="236"/>
        <end position="246"/>
    </location>
</feature>
<feature type="region of interest" description="Disordered" evidence="1">
    <location>
        <begin position="48"/>
        <end position="246"/>
    </location>
</feature>
<feature type="compositionally biased region" description="Basic and acidic residues" evidence="1">
    <location>
        <begin position="105"/>
        <end position="148"/>
    </location>
</feature>
<evidence type="ECO:0000313" key="3">
    <source>
        <dbReference type="Proteomes" id="UP001648503"/>
    </source>
</evidence>
<keyword evidence="3" id="KW-1185">Reference proteome</keyword>
<name>A0ABQ8ES51_9FUNG</name>
<feature type="compositionally biased region" description="Basic and acidic residues" evidence="1">
    <location>
        <begin position="210"/>
        <end position="221"/>
    </location>
</feature>